<evidence type="ECO:0000313" key="1">
    <source>
        <dbReference type="EMBL" id="OYX04648.1"/>
    </source>
</evidence>
<comment type="caution">
    <text evidence="1">The sequence shown here is derived from an EMBL/GenBank/DDBJ whole genome shotgun (WGS) entry which is preliminary data.</text>
</comment>
<organism evidence="1 2">
    <name type="scientific">Caulobacter vibrioides</name>
    <name type="common">Caulobacter crescentus</name>
    <dbReference type="NCBI Taxonomy" id="155892"/>
    <lineage>
        <taxon>Bacteria</taxon>
        <taxon>Pseudomonadati</taxon>
        <taxon>Pseudomonadota</taxon>
        <taxon>Alphaproteobacteria</taxon>
        <taxon>Caulobacterales</taxon>
        <taxon>Caulobacteraceae</taxon>
        <taxon>Caulobacter</taxon>
    </lineage>
</organism>
<accession>A0A258DA58</accession>
<evidence type="ECO:0000313" key="2">
    <source>
        <dbReference type="Proteomes" id="UP000215616"/>
    </source>
</evidence>
<proteinExistence type="predicted"/>
<protein>
    <submittedName>
        <fullName evidence="1">Uncharacterized protein</fullName>
    </submittedName>
</protein>
<gene>
    <name evidence="1" type="ORF">B7Z12_05855</name>
</gene>
<dbReference type="AlphaFoldDB" id="A0A258DA58"/>
<dbReference type="Proteomes" id="UP000215616">
    <property type="component" value="Unassembled WGS sequence"/>
</dbReference>
<sequence>MLPLILVAAATLQTTEPMGQTEVAPVTIEAQPKAREAAPLNDKAIEDQLNALVSAQPNRVVCLSKAPTGTRIQRPLCATLRQWYDFELARGVAEKRGGAGGMPGPPYELVDLIKSRLANSEYRAMAEARAAARLEAEYEAEAKNAPPQSH</sequence>
<name>A0A258DA58_CAUVI</name>
<reference evidence="1 2" key="1">
    <citation type="submission" date="2017-03" db="EMBL/GenBank/DDBJ databases">
        <title>Lifting the veil on microbial sulfur biogeochemistry in mining wastewaters.</title>
        <authorList>
            <person name="Kantor R.S."/>
            <person name="Colenbrander Nelson T."/>
            <person name="Marshall S."/>
            <person name="Bennett D."/>
            <person name="Apte S."/>
            <person name="Camacho D."/>
            <person name="Thomas B.C."/>
            <person name="Warren L.A."/>
            <person name="Banfield J.F."/>
        </authorList>
    </citation>
    <scope>NUCLEOTIDE SEQUENCE [LARGE SCALE GENOMIC DNA]</scope>
    <source>
        <strain evidence="1">32-67-7</strain>
    </source>
</reference>
<dbReference type="EMBL" id="NCDQ01000067">
    <property type="protein sequence ID" value="OYX04648.1"/>
    <property type="molecule type" value="Genomic_DNA"/>
</dbReference>